<dbReference type="PRINTS" id="PR00364">
    <property type="entry name" value="DISEASERSIST"/>
</dbReference>
<dbReference type="PANTHER" id="PTHR46082:SF6">
    <property type="entry name" value="AAA+ ATPASE DOMAIN-CONTAINING PROTEIN-RELATED"/>
    <property type="match status" value="1"/>
</dbReference>
<dbReference type="Gene3D" id="1.25.40.10">
    <property type="entry name" value="Tetratricopeptide repeat domain"/>
    <property type="match status" value="2"/>
</dbReference>
<dbReference type="Proteomes" id="UP000282454">
    <property type="component" value="Unassembled WGS sequence"/>
</dbReference>
<dbReference type="InterPro" id="IPR053137">
    <property type="entry name" value="NLR-like"/>
</dbReference>
<dbReference type="Pfam" id="PF13374">
    <property type="entry name" value="TPR_10"/>
    <property type="match status" value="4"/>
</dbReference>
<dbReference type="SUPFAM" id="SSF52540">
    <property type="entry name" value="P-loop containing nucleoside triphosphate hydrolases"/>
    <property type="match status" value="1"/>
</dbReference>
<reference evidence="2 3" key="1">
    <citation type="submission" date="2018-10" db="EMBL/GenBank/DDBJ databases">
        <title>Genomic Encyclopedia of Archaeal and Bacterial Type Strains, Phase II (KMG-II): from individual species to whole genera.</title>
        <authorList>
            <person name="Goeker M."/>
        </authorList>
    </citation>
    <scope>NUCLEOTIDE SEQUENCE [LARGE SCALE GENOMIC DNA]</scope>
    <source>
        <strain evidence="2 3">DSM 45657</strain>
    </source>
</reference>
<evidence type="ECO:0000259" key="1">
    <source>
        <dbReference type="Pfam" id="PF00931"/>
    </source>
</evidence>
<dbReference type="SUPFAM" id="SSF48452">
    <property type="entry name" value="TPR-like"/>
    <property type="match status" value="2"/>
</dbReference>
<gene>
    <name evidence="2" type="ORF">CLV68_4287</name>
</gene>
<organism evidence="2 3">
    <name type="scientific">Actinokineospora cianjurensis</name>
    <dbReference type="NCBI Taxonomy" id="585224"/>
    <lineage>
        <taxon>Bacteria</taxon>
        <taxon>Bacillati</taxon>
        <taxon>Actinomycetota</taxon>
        <taxon>Actinomycetes</taxon>
        <taxon>Pseudonocardiales</taxon>
        <taxon>Pseudonocardiaceae</taxon>
        <taxon>Actinokineospora</taxon>
    </lineage>
</organism>
<dbReference type="InterPro" id="IPR002182">
    <property type="entry name" value="NB-ARC"/>
</dbReference>
<dbReference type="PANTHER" id="PTHR46082">
    <property type="entry name" value="ATP/GTP-BINDING PROTEIN-RELATED"/>
    <property type="match status" value="1"/>
</dbReference>
<dbReference type="RefSeq" id="WP_121392654.1">
    <property type="nucleotide sequence ID" value="NZ_RCDD01000003.1"/>
</dbReference>
<keyword evidence="3" id="KW-1185">Reference proteome</keyword>
<feature type="domain" description="NB-ARC" evidence="1">
    <location>
        <begin position="67"/>
        <end position="177"/>
    </location>
</feature>
<accession>A0A421B1N8</accession>
<comment type="caution">
    <text evidence="2">The sequence shown here is derived from an EMBL/GenBank/DDBJ whole genome shotgun (WGS) entry which is preliminary data.</text>
</comment>
<dbReference type="Pfam" id="PF00931">
    <property type="entry name" value="NB-ARC"/>
    <property type="match status" value="1"/>
</dbReference>
<name>A0A421B1N8_9PSEU</name>
<protein>
    <submittedName>
        <fullName evidence="2">Tetratricopeptide repeat protein</fullName>
    </submittedName>
</protein>
<dbReference type="Gene3D" id="3.40.50.300">
    <property type="entry name" value="P-loop containing nucleotide triphosphate hydrolases"/>
    <property type="match status" value="1"/>
</dbReference>
<dbReference type="OrthoDB" id="3885120at2"/>
<dbReference type="EMBL" id="RCDD01000003">
    <property type="protein sequence ID" value="RLK58193.1"/>
    <property type="molecule type" value="Genomic_DNA"/>
</dbReference>
<proteinExistence type="predicted"/>
<dbReference type="GO" id="GO:0043531">
    <property type="term" value="F:ADP binding"/>
    <property type="evidence" value="ECO:0007669"/>
    <property type="project" value="InterPro"/>
</dbReference>
<dbReference type="InterPro" id="IPR027417">
    <property type="entry name" value="P-loop_NTPase"/>
</dbReference>
<evidence type="ECO:0000313" key="2">
    <source>
        <dbReference type="EMBL" id="RLK58193.1"/>
    </source>
</evidence>
<dbReference type="InterPro" id="IPR011990">
    <property type="entry name" value="TPR-like_helical_dom_sf"/>
</dbReference>
<sequence>MTDGNRLDGDVSGTSAQIGSVQGSVYFGAGQRPVERLPHRSGQVPAVVDGFQPRSVPELESLVTGGVVLSGMGGVGKTQTAADYANRVRDVELLGWVTAASRSNLLSGLAELAATVLGSAIDDPELAAKCFLDWCATTSRKWLLVLDDVSDPADLEQLWPNTGTSGRLVVTTRRHEKLVLQKQSRRMVPLDVFTESESVNYLRGVLGDVSGVEDLAALLGHLPLALSQAAALIDMTPGMTCESYTDNWRTRRASLAELFPEGWSGPGDQIATTWAVSINAADALPPAQVARPMLEVMSLLDPNGIPLSVLTAQPILDYLSVANADLAARALGALQRLNLITFTGTTARVHALVQHATRDQLSEDQLALLAHAAADALIASWPEIERDTEYGATLRTNTTALAVNSGQHLWKPDGHVVLFQAGNSLGGAGLVHAALTHFENLYSTAHQHLGSDHPDTLSTRSNIAYWRGDAGDATGAAQAFTELLTDRLHILGPDHPHTLSTRSNIADWRGQAGDAAGAAQALAELLTDRLRVLGPDHPHTLSTRSNIARWRGHAGDAAGAAQALAELLTDRLRILGPDHPHTLTNRNNIAYWQGHAGDAAGAAKAFAELLDDRLRILGPDHPDTLLTLRNLAQWREQAGVDGEG</sequence>
<evidence type="ECO:0000313" key="3">
    <source>
        <dbReference type="Proteomes" id="UP000282454"/>
    </source>
</evidence>
<dbReference type="AlphaFoldDB" id="A0A421B1N8"/>